<dbReference type="Proteomes" id="UP001055072">
    <property type="component" value="Unassembled WGS sequence"/>
</dbReference>
<proteinExistence type="predicted"/>
<gene>
    <name evidence="1" type="ORF">BDY19DRAFT_549251</name>
</gene>
<dbReference type="EMBL" id="MU274945">
    <property type="protein sequence ID" value="KAI0084259.1"/>
    <property type="molecule type" value="Genomic_DNA"/>
</dbReference>
<organism evidence="1 2">
    <name type="scientific">Irpex rosettiformis</name>
    <dbReference type="NCBI Taxonomy" id="378272"/>
    <lineage>
        <taxon>Eukaryota</taxon>
        <taxon>Fungi</taxon>
        <taxon>Dikarya</taxon>
        <taxon>Basidiomycota</taxon>
        <taxon>Agaricomycotina</taxon>
        <taxon>Agaricomycetes</taxon>
        <taxon>Polyporales</taxon>
        <taxon>Irpicaceae</taxon>
        <taxon>Irpex</taxon>
    </lineage>
</organism>
<comment type="caution">
    <text evidence="1">The sequence shown here is derived from an EMBL/GenBank/DDBJ whole genome shotgun (WGS) entry which is preliminary data.</text>
</comment>
<sequence>MKGGHTQVVGQLTVSALVAFIESAATWSLIKAPVSRFQAPALSKLPRSPRRLVLVTAHSYSRLDQSISLTRPSTPPSLSASFGTNIIVGSYISGEGMHREYHWRVCVNLVTGVKKADYDTAHRRSLLAYVCDQGMPLLMMQRPYCWY</sequence>
<name>A0ACB8TQK7_9APHY</name>
<protein>
    <submittedName>
        <fullName evidence="1">Uncharacterized protein</fullName>
    </submittedName>
</protein>
<reference evidence="1" key="1">
    <citation type="journal article" date="2021" name="Environ. Microbiol.">
        <title>Gene family expansions and transcriptome signatures uncover fungal adaptations to wood decay.</title>
        <authorList>
            <person name="Hage H."/>
            <person name="Miyauchi S."/>
            <person name="Viragh M."/>
            <person name="Drula E."/>
            <person name="Min B."/>
            <person name="Chaduli D."/>
            <person name="Navarro D."/>
            <person name="Favel A."/>
            <person name="Norest M."/>
            <person name="Lesage-Meessen L."/>
            <person name="Balint B."/>
            <person name="Merenyi Z."/>
            <person name="de Eugenio L."/>
            <person name="Morin E."/>
            <person name="Martinez A.T."/>
            <person name="Baldrian P."/>
            <person name="Stursova M."/>
            <person name="Martinez M.J."/>
            <person name="Novotny C."/>
            <person name="Magnuson J.K."/>
            <person name="Spatafora J.W."/>
            <person name="Maurice S."/>
            <person name="Pangilinan J."/>
            <person name="Andreopoulos W."/>
            <person name="LaButti K."/>
            <person name="Hundley H."/>
            <person name="Na H."/>
            <person name="Kuo A."/>
            <person name="Barry K."/>
            <person name="Lipzen A."/>
            <person name="Henrissat B."/>
            <person name="Riley R."/>
            <person name="Ahrendt S."/>
            <person name="Nagy L.G."/>
            <person name="Grigoriev I.V."/>
            <person name="Martin F."/>
            <person name="Rosso M.N."/>
        </authorList>
    </citation>
    <scope>NUCLEOTIDE SEQUENCE</scope>
    <source>
        <strain evidence="1">CBS 384.51</strain>
    </source>
</reference>
<evidence type="ECO:0000313" key="1">
    <source>
        <dbReference type="EMBL" id="KAI0084259.1"/>
    </source>
</evidence>
<accession>A0ACB8TQK7</accession>
<keyword evidence="2" id="KW-1185">Reference proteome</keyword>
<evidence type="ECO:0000313" key="2">
    <source>
        <dbReference type="Proteomes" id="UP001055072"/>
    </source>
</evidence>